<dbReference type="InParanoid" id="I3EF19"/>
<gene>
    <name evidence="11" type="ORF">NEQG_01888</name>
</gene>
<dbReference type="VEuPathDB" id="MicrosporidiaDB:NEQG_01888"/>
<evidence type="ECO:0000259" key="10">
    <source>
        <dbReference type="PROSITE" id="PS51675"/>
    </source>
</evidence>
<dbReference type="InterPro" id="IPR007356">
    <property type="entry name" value="tRNA_m1G_MeTrfase_euk"/>
</dbReference>
<dbReference type="FunCoup" id="I3EF19">
    <property type="interactions" value="194"/>
</dbReference>
<protein>
    <recommendedName>
        <fullName evidence="2">tRNA (guanine(9)-N1)-methyltransferase</fullName>
        <ecNumber evidence="1">2.1.1.221</ecNumber>
    </recommendedName>
    <alternativeName>
        <fullName evidence="7">tRNA methyltransferase 10</fullName>
    </alternativeName>
    <alternativeName>
        <fullName evidence="6">tRNA(m1G9)-methyltransferase</fullName>
    </alternativeName>
</protein>
<dbReference type="EC" id="2.1.1.221" evidence="1"/>
<dbReference type="InterPro" id="IPR028564">
    <property type="entry name" value="MT_TRM10-typ"/>
</dbReference>
<dbReference type="InterPro" id="IPR038459">
    <property type="entry name" value="MT_TRM10-typ_sf"/>
</dbReference>
<comment type="catalytic activity">
    <reaction evidence="8">
        <text>guanosine(9) in tRNA + S-adenosyl-L-methionine = N(1)-methylguanosine(9) in tRNA + S-adenosyl-L-homocysteine + H(+)</text>
        <dbReference type="Rhea" id="RHEA:43156"/>
        <dbReference type="Rhea" id="RHEA-COMP:10367"/>
        <dbReference type="Rhea" id="RHEA-COMP:10368"/>
        <dbReference type="ChEBI" id="CHEBI:15378"/>
        <dbReference type="ChEBI" id="CHEBI:57856"/>
        <dbReference type="ChEBI" id="CHEBI:59789"/>
        <dbReference type="ChEBI" id="CHEBI:73542"/>
        <dbReference type="ChEBI" id="CHEBI:74269"/>
        <dbReference type="EC" id="2.1.1.221"/>
    </reaction>
</comment>
<keyword evidence="5" id="KW-0949">S-adenosyl-L-methionine</keyword>
<organism evidence="11 12">
    <name type="scientific">Nematocida parisii (strain ERTm3)</name>
    <name type="common">Nematode killer fungus</name>
    <dbReference type="NCBI Taxonomy" id="935791"/>
    <lineage>
        <taxon>Eukaryota</taxon>
        <taxon>Fungi</taxon>
        <taxon>Fungi incertae sedis</taxon>
        <taxon>Microsporidia</taxon>
        <taxon>Nematocida</taxon>
    </lineage>
</organism>
<keyword evidence="4" id="KW-0808">Transferase</keyword>
<dbReference type="GO" id="GO:0002939">
    <property type="term" value="P:tRNA N1-guanine methylation"/>
    <property type="evidence" value="ECO:0007669"/>
    <property type="project" value="TreeGrafter"/>
</dbReference>
<dbReference type="Gene3D" id="3.40.1280.30">
    <property type="match status" value="1"/>
</dbReference>
<feature type="domain" description="SAM-dependent MTase TRM10-type" evidence="10">
    <location>
        <begin position="33"/>
        <end position="289"/>
    </location>
</feature>
<dbReference type="AlphaFoldDB" id="I3EF19"/>
<feature type="compositionally biased region" description="Polar residues" evidence="9">
    <location>
        <begin position="297"/>
        <end position="314"/>
    </location>
</feature>
<dbReference type="GO" id="GO:0000049">
    <property type="term" value="F:tRNA binding"/>
    <property type="evidence" value="ECO:0007669"/>
    <property type="project" value="TreeGrafter"/>
</dbReference>
<reference evidence="11" key="1">
    <citation type="submission" date="2011-01" db="EMBL/GenBank/DDBJ databases">
        <title>The Genome Sequence of Nematocida parisii strain ERTm3.</title>
        <authorList>
            <consortium name="The Broad Institute Genome Sequencing Platform"/>
            <consortium name="The Broad Institute Genome Sequencing Center for Infectious Disease"/>
            <person name="Cuomo C."/>
            <person name="Troemel E."/>
            <person name="Young S.K."/>
            <person name="Zeng Q."/>
            <person name="Gargeya S."/>
            <person name="Fitzgerald M."/>
            <person name="Haas B."/>
            <person name="Abouelleil A."/>
            <person name="Alvarado L."/>
            <person name="Arachchi H.M."/>
            <person name="Berlin A."/>
            <person name="Chapman S.B."/>
            <person name="Gearin G."/>
            <person name="Goldberg J."/>
            <person name="Griggs A."/>
            <person name="Gujja S."/>
            <person name="Hansen M."/>
            <person name="Heiman D."/>
            <person name="Howarth C."/>
            <person name="Larimer J."/>
            <person name="Lui A."/>
            <person name="MacDonald P.J.P."/>
            <person name="McCowen C."/>
            <person name="Montmayeur A."/>
            <person name="Murphy C."/>
            <person name="Neiman D."/>
            <person name="Pearson M."/>
            <person name="Priest M."/>
            <person name="Roberts A."/>
            <person name="Saif S."/>
            <person name="Shea T."/>
            <person name="Sisk P."/>
            <person name="Stolte C."/>
            <person name="Sykes S."/>
            <person name="Wortman J."/>
            <person name="Nusbaum C."/>
            <person name="Birren B."/>
        </authorList>
    </citation>
    <scope>NUCLEOTIDE SEQUENCE</scope>
    <source>
        <strain evidence="11">ERTm3</strain>
    </source>
</reference>
<dbReference type="GO" id="GO:0052905">
    <property type="term" value="F:tRNA (guanosine(9)-N1)-methyltransferase activity"/>
    <property type="evidence" value="ECO:0007669"/>
    <property type="project" value="UniProtKB-EC"/>
</dbReference>
<evidence type="ECO:0000256" key="5">
    <source>
        <dbReference type="ARBA" id="ARBA00022691"/>
    </source>
</evidence>
<sequence>MEEKRRLTKKEKKELKYLRLKESYKQKKTKRTKRKKAPEDQVTSKYKVWIEVLGGLELMTEKEMRSLCEQIRYVYASNRVAQSPVNLIIGNSGLLQGYLRTDVQNWKNIEFKDESITDLNNLEGSRNVTDNKVTEESNGNKPVTNCTMTDDQVTNCMTNKEGEVTNELCESKPVTNCTMTDSVTNSAWNGLSHKNIIVLTADASDELTEMEEDCVYVIGGLVDRNRHKGYTEKLFNGKFKTAKLPIRQKLSSSTVLSTLHVFNILLSYSQCKDWECALKENLPIRKQSVDEVKPDLTLNSESPLENTSESPIEE</sequence>
<dbReference type="HOGENOM" id="CLU_858144_0_0_1"/>
<evidence type="ECO:0000256" key="9">
    <source>
        <dbReference type="SAM" id="MobiDB-lite"/>
    </source>
</evidence>
<dbReference type="PANTHER" id="PTHR13563">
    <property type="entry name" value="TRNA (GUANINE-9-) METHYLTRANSFERASE"/>
    <property type="match status" value="1"/>
</dbReference>
<evidence type="ECO:0000256" key="7">
    <source>
        <dbReference type="ARBA" id="ARBA00032166"/>
    </source>
</evidence>
<dbReference type="OMA" id="CEQIRYV"/>
<dbReference type="Proteomes" id="UP000002872">
    <property type="component" value="Unassembled WGS sequence"/>
</dbReference>
<dbReference type="PROSITE" id="PS51675">
    <property type="entry name" value="SAM_MT_TRM10"/>
    <property type="match status" value="1"/>
</dbReference>
<evidence type="ECO:0000256" key="3">
    <source>
        <dbReference type="ARBA" id="ARBA00022603"/>
    </source>
</evidence>
<dbReference type="EMBL" id="GL870880">
    <property type="protein sequence ID" value="EIJ87816.1"/>
    <property type="molecule type" value="Genomic_DNA"/>
</dbReference>
<name>I3EF19_NEMP3</name>
<evidence type="ECO:0000256" key="1">
    <source>
        <dbReference type="ARBA" id="ARBA00012797"/>
    </source>
</evidence>
<keyword evidence="3" id="KW-0489">Methyltransferase</keyword>
<feature type="region of interest" description="Disordered" evidence="9">
    <location>
        <begin position="293"/>
        <end position="314"/>
    </location>
</feature>
<accession>I3EF19</accession>
<dbReference type="CDD" id="cd18089">
    <property type="entry name" value="SPOUT_Trm10-like"/>
    <property type="match status" value="1"/>
</dbReference>
<proteinExistence type="predicted"/>
<evidence type="ECO:0000256" key="2">
    <source>
        <dbReference type="ARBA" id="ARBA00020451"/>
    </source>
</evidence>
<evidence type="ECO:0000256" key="8">
    <source>
        <dbReference type="ARBA" id="ARBA00048434"/>
    </source>
</evidence>
<evidence type="ECO:0000256" key="4">
    <source>
        <dbReference type="ARBA" id="ARBA00022679"/>
    </source>
</evidence>
<evidence type="ECO:0000313" key="11">
    <source>
        <dbReference type="EMBL" id="EIJ87816.1"/>
    </source>
</evidence>
<keyword evidence="12" id="KW-1185">Reference proteome</keyword>
<evidence type="ECO:0000313" key="12">
    <source>
        <dbReference type="Proteomes" id="UP000002872"/>
    </source>
</evidence>
<dbReference type="STRING" id="935791.I3EF19"/>
<evidence type="ECO:0000256" key="6">
    <source>
        <dbReference type="ARBA" id="ARBA00031792"/>
    </source>
</evidence>
<dbReference type="PANTHER" id="PTHR13563:SF13">
    <property type="entry name" value="TRNA METHYLTRANSFERASE 10 HOMOLOG A"/>
    <property type="match status" value="1"/>
</dbReference>
<dbReference type="GO" id="GO:0005634">
    <property type="term" value="C:nucleus"/>
    <property type="evidence" value="ECO:0007669"/>
    <property type="project" value="TreeGrafter"/>
</dbReference>
<dbReference type="OrthoDB" id="278300at2759"/>